<keyword evidence="3" id="KW-1185">Reference proteome</keyword>
<gene>
    <name evidence="2" type="ORF">Ani05nite_02570</name>
</gene>
<dbReference type="PANTHER" id="PTHR43591">
    <property type="entry name" value="METHYLTRANSFERASE"/>
    <property type="match status" value="1"/>
</dbReference>
<reference evidence="2" key="1">
    <citation type="submission" date="2021-01" db="EMBL/GenBank/DDBJ databases">
        <title>Whole genome shotgun sequence of Actinoplanes nipponensis NBRC 14063.</title>
        <authorList>
            <person name="Komaki H."/>
            <person name="Tamura T."/>
        </authorList>
    </citation>
    <scope>NUCLEOTIDE SEQUENCE</scope>
    <source>
        <strain evidence="2">NBRC 14063</strain>
    </source>
</reference>
<dbReference type="Pfam" id="PF08241">
    <property type="entry name" value="Methyltransf_11"/>
    <property type="match status" value="1"/>
</dbReference>
<dbReference type="GO" id="GO:0008757">
    <property type="term" value="F:S-adenosylmethionine-dependent methyltransferase activity"/>
    <property type="evidence" value="ECO:0007669"/>
    <property type="project" value="InterPro"/>
</dbReference>
<protein>
    <recommendedName>
        <fullName evidence="1">Methyltransferase type 11 domain-containing protein</fullName>
    </recommendedName>
</protein>
<evidence type="ECO:0000259" key="1">
    <source>
        <dbReference type="Pfam" id="PF08241"/>
    </source>
</evidence>
<feature type="domain" description="Methyltransferase type 11" evidence="1">
    <location>
        <begin position="45"/>
        <end position="140"/>
    </location>
</feature>
<dbReference type="SUPFAM" id="SSF53335">
    <property type="entry name" value="S-adenosyl-L-methionine-dependent methyltransferases"/>
    <property type="match status" value="1"/>
</dbReference>
<proteinExistence type="predicted"/>
<evidence type="ECO:0000313" key="3">
    <source>
        <dbReference type="Proteomes" id="UP000647172"/>
    </source>
</evidence>
<dbReference type="Proteomes" id="UP000647172">
    <property type="component" value="Unassembled WGS sequence"/>
</dbReference>
<dbReference type="Gene3D" id="3.40.50.150">
    <property type="entry name" value="Vaccinia Virus protein VP39"/>
    <property type="match status" value="1"/>
</dbReference>
<comment type="caution">
    <text evidence="2">The sequence shown here is derived from an EMBL/GenBank/DDBJ whole genome shotgun (WGS) entry which is preliminary data.</text>
</comment>
<dbReference type="AlphaFoldDB" id="A0A919J9S5"/>
<dbReference type="CDD" id="cd02440">
    <property type="entry name" value="AdoMet_MTases"/>
    <property type="match status" value="1"/>
</dbReference>
<dbReference type="RefSeq" id="WP_203763216.1">
    <property type="nucleotide sequence ID" value="NZ_BOMQ01000007.1"/>
</dbReference>
<sequence length="185" mass="20198">MNPHGSGFRHPVSYDRHTQRRLARLRDRVVADIAAADLPPGSRVVDIGTGPGRLPLAIAAALPHLRVDGVDLSPEMIDFARREAGDAPVTFTVGDVARLPFPDDTFDLVVSTLSQHHWADVAGGVRDLRRVLRPGGRLWIYDARFALRRAAAAVRESFPVGSVGRETVRASRLPVHLLARLTARA</sequence>
<name>A0A919J9S5_9ACTN</name>
<dbReference type="InterPro" id="IPR029063">
    <property type="entry name" value="SAM-dependent_MTases_sf"/>
</dbReference>
<dbReference type="InterPro" id="IPR013216">
    <property type="entry name" value="Methyltransf_11"/>
</dbReference>
<dbReference type="EMBL" id="BOMQ01000007">
    <property type="protein sequence ID" value="GIE46723.1"/>
    <property type="molecule type" value="Genomic_DNA"/>
</dbReference>
<evidence type="ECO:0000313" key="2">
    <source>
        <dbReference type="EMBL" id="GIE46723.1"/>
    </source>
</evidence>
<accession>A0A919J9S5</accession>
<organism evidence="2 3">
    <name type="scientific">Actinoplanes nipponensis</name>
    <dbReference type="NCBI Taxonomy" id="135950"/>
    <lineage>
        <taxon>Bacteria</taxon>
        <taxon>Bacillati</taxon>
        <taxon>Actinomycetota</taxon>
        <taxon>Actinomycetes</taxon>
        <taxon>Micromonosporales</taxon>
        <taxon>Micromonosporaceae</taxon>
        <taxon>Actinoplanes</taxon>
    </lineage>
</organism>